<keyword evidence="3" id="KW-0720">Serine protease</keyword>
<dbReference type="Proteomes" id="UP000695007">
    <property type="component" value="Unplaced"/>
</dbReference>
<dbReference type="Gene3D" id="2.40.10.10">
    <property type="entry name" value="Trypsin-like serine proteases"/>
    <property type="match status" value="1"/>
</dbReference>
<dbReference type="InterPro" id="IPR050430">
    <property type="entry name" value="Peptidase_S1"/>
</dbReference>
<evidence type="ECO:0000313" key="7">
    <source>
        <dbReference type="RefSeq" id="XP_011502206.1"/>
    </source>
</evidence>
<dbReference type="PANTHER" id="PTHR24276">
    <property type="entry name" value="POLYSERASE-RELATED"/>
    <property type="match status" value="1"/>
</dbReference>
<dbReference type="InterPro" id="IPR043504">
    <property type="entry name" value="Peptidase_S1_PA_chymotrypsin"/>
</dbReference>
<evidence type="ECO:0000256" key="4">
    <source>
        <dbReference type="ARBA" id="ARBA00023157"/>
    </source>
</evidence>
<keyword evidence="1" id="KW-0645">Protease</keyword>
<keyword evidence="4" id="KW-1015">Disulfide bond</keyword>
<feature type="domain" description="Peptidase S1" evidence="5">
    <location>
        <begin position="2"/>
        <end position="81"/>
    </location>
</feature>
<organism evidence="6 7">
    <name type="scientific">Ceratosolen solmsi marchali</name>
    <dbReference type="NCBI Taxonomy" id="326594"/>
    <lineage>
        <taxon>Eukaryota</taxon>
        <taxon>Metazoa</taxon>
        <taxon>Ecdysozoa</taxon>
        <taxon>Arthropoda</taxon>
        <taxon>Hexapoda</taxon>
        <taxon>Insecta</taxon>
        <taxon>Pterygota</taxon>
        <taxon>Neoptera</taxon>
        <taxon>Endopterygota</taxon>
        <taxon>Hymenoptera</taxon>
        <taxon>Apocrita</taxon>
        <taxon>Proctotrupomorpha</taxon>
        <taxon>Chalcidoidea</taxon>
        <taxon>Agaonidae</taxon>
        <taxon>Agaoninae</taxon>
        <taxon>Ceratosolen</taxon>
    </lineage>
</organism>
<dbReference type="GO" id="GO:0004252">
    <property type="term" value="F:serine-type endopeptidase activity"/>
    <property type="evidence" value="ECO:0007669"/>
    <property type="project" value="InterPro"/>
</dbReference>
<dbReference type="RefSeq" id="XP_011502206.1">
    <property type="nucleotide sequence ID" value="XM_011503904.1"/>
</dbReference>
<dbReference type="GeneID" id="105365677"/>
<evidence type="ECO:0000259" key="5">
    <source>
        <dbReference type="Pfam" id="PF00089"/>
    </source>
</evidence>
<keyword evidence="2" id="KW-0378">Hydrolase</keyword>
<accession>A0AAJ6YQ94</accession>
<proteinExistence type="predicted"/>
<protein>
    <submittedName>
        <fullName evidence="7">Trypsin-7-like</fullName>
    </submittedName>
</protein>
<evidence type="ECO:0000256" key="2">
    <source>
        <dbReference type="ARBA" id="ARBA00022801"/>
    </source>
</evidence>
<gene>
    <name evidence="7" type="primary">LOC105365677</name>
</gene>
<dbReference type="InterPro" id="IPR009003">
    <property type="entry name" value="Peptidase_S1_PA"/>
</dbReference>
<dbReference type="Pfam" id="PF00089">
    <property type="entry name" value="Trypsin"/>
    <property type="match status" value="1"/>
</dbReference>
<dbReference type="InterPro" id="IPR001254">
    <property type="entry name" value="Trypsin_dom"/>
</dbReference>
<evidence type="ECO:0000256" key="1">
    <source>
        <dbReference type="ARBA" id="ARBA00022670"/>
    </source>
</evidence>
<dbReference type="GO" id="GO:0006508">
    <property type="term" value="P:proteolysis"/>
    <property type="evidence" value="ECO:0007669"/>
    <property type="project" value="UniProtKB-KW"/>
</dbReference>
<reference evidence="7" key="1">
    <citation type="submission" date="2025-08" db="UniProtKB">
        <authorList>
            <consortium name="RefSeq"/>
        </authorList>
    </citation>
    <scope>IDENTIFICATION</scope>
</reference>
<dbReference type="PANTHER" id="PTHR24276:SF91">
    <property type="entry name" value="AT26814P-RELATED"/>
    <property type="match status" value="1"/>
</dbReference>
<dbReference type="KEGG" id="csol:105365677"/>
<name>A0AAJ6YQ94_9HYME</name>
<keyword evidence="6" id="KW-1185">Reference proteome</keyword>
<evidence type="ECO:0000313" key="6">
    <source>
        <dbReference type="Proteomes" id="UP000695007"/>
    </source>
</evidence>
<sequence length="87" mass="9517">MSVKVSTIDRASCNEAYHDISGINIIDGQFCVAVHGDQPYQGSTGSPMVSDGYQVGIVSIGFGPPEYPTIFIDVVHYINWIRTHLDD</sequence>
<dbReference type="SUPFAM" id="SSF50494">
    <property type="entry name" value="Trypsin-like serine proteases"/>
    <property type="match status" value="1"/>
</dbReference>
<evidence type="ECO:0000256" key="3">
    <source>
        <dbReference type="ARBA" id="ARBA00022825"/>
    </source>
</evidence>
<dbReference type="AlphaFoldDB" id="A0AAJ6YQ94"/>